<proteinExistence type="predicted"/>
<dbReference type="Proteomes" id="UP000035740">
    <property type="component" value="Unassembled WGS sequence"/>
</dbReference>
<sequence length="119" mass="13343">MPPSSCHTRSTTTHHRCHLLPPLPHPYRYSSSPSPIWLLCFLCPPDINSPHPLTHCCPTRLGLPRRLLRATCSLETTPCILPPLSHYLPMLLDVVSVFNEVSSLAQKKQSIKITQDGIE</sequence>
<evidence type="ECO:0000313" key="1">
    <source>
        <dbReference type="EMBL" id="KMS95477.1"/>
    </source>
</evidence>
<protein>
    <submittedName>
        <fullName evidence="1">Uncharacterized protein</fullName>
    </submittedName>
</protein>
<reference evidence="1 2" key="1">
    <citation type="journal article" date="2014" name="Nature">
        <title>The genome of the recently domesticated crop plant sugar beet (Beta vulgaris).</title>
        <authorList>
            <person name="Dohm J.C."/>
            <person name="Minoche A.E."/>
            <person name="Holtgrawe D."/>
            <person name="Capella-Gutierrez S."/>
            <person name="Zakrzewski F."/>
            <person name="Tafer H."/>
            <person name="Rupp O."/>
            <person name="Sorensen T.R."/>
            <person name="Stracke R."/>
            <person name="Reinhardt R."/>
            <person name="Goesmann A."/>
            <person name="Kraft T."/>
            <person name="Schulz B."/>
            <person name="Stadler P.F."/>
            <person name="Schmidt T."/>
            <person name="Gabaldon T."/>
            <person name="Lehrach H."/>
            <person name="Weisshaar B."/>
            <person name="Himmelbauer H."/>
        </authorList>
    </citation>
    <scope>NUCLEOTIDE SEQUENCE [LARGE SCALE GENOMIC DNA]</scope>
    <source>
        <tissue evidence="1">Taproot</tissue>
    </source>
</reference>
<dbReference type="EMBL" id="KQ090463">
    <property type="protein sequence ID" value="KMS95477.1"/>
    <property type="molecule type" value="Genomic_DNA"/>
</dbReference>
<accession>A0A0J8B6S2</accession>
<dbReference type="Gramene" id="KMS95477">
    <property type="protein sequence ID" value="KMS95477"/>
    <property type="gene ID" value="BVRB_007820"/>
</dbReference>
<name>A0A0J8B6S2_BETVV</name>
<organism evidence="1 2">
    <name type="scientific">Beta vulgaris subsp. vulgaris</name>
    <name type="common">Beet</name>
    <dbReference type="NCBI Taxonomy" id="3555"/>
    <lineage>
        <taxon>Eukaryota</taxon>
        <taxon>Viridiplantae</taxon>
        <taxon>Streptophyta</taxon>
        <taxon>Embryophyta</taxon>
        <taxon>Tracheophyta</taxon>
        <taxon>Spermatophyta</taxon>
        <taxon>Magnoliopsida</taxon>
        <taxon>eudicotyledons</taxon>
        <taxon>Gunneridae</taxon>
        <taxon>Pentapetalae</taxon>
        <taxon>Caryophyllales</taxon>
        <taxon>Chenopodiaceae</taxon>
        <taxon>Betoideae</taxon>
        <taxon>Beta</taxon>
    </lineage>
</organism>
<gene>
    <name evidence="1" type="ORF">BVRB_007820</name>
</gene>
<keyword evidence="2" id="KW-1185">Reference proteome</keyword>
<dbReference type="eggNOG" id="ENOG502QSFD">
    <property type="taxonomic scope" value="Eukaryota"/>
</dbReference>
<dbReference type="AlphaFoldDB" id="A0A0J8B6S2"/>
<evidence type="ECO:0000313" key="2">
    <source>
        <dbReference type="Proteomes" id="UP000035740"/>
    </source>
</evidence>
<dbReference type="OrthoDB" id="114080at2759"/>